<evidence type="ECO:0000313" key="3">
    <source>
        <dbReference type="Proteomes" id="UP001244640"/>
    </source>
</evidence>
<dbReference type="Proteomes" id="UP001244640">
    <property type="component" value="Unassembled WGS sequence"/>
</dbReference>
<name>A0ABU0UAD4_9SPHI</name>
<accession>A0ABU0UAD4</accession>
<dbReference type="EMBL" id="JAUTBA010000001">
    <property type="protein sequence ID" value="MDQ1151811.1"/>
    <property type="molecule type" value="Genomic_DNA"/>
</dbReference>
<proteinExistence type="predicted"/>
<keyword evidence="1" id="KW-0472">Membrane</keyword>
<comment type="caution">
    <text evidence="2">The sequence shown here is derived from an EMBL/GenBank/DDBJ whole genome shotgun (WGS) entry which is preliminary data.</text>
</comment>
<evidence type="ECO:0000313" key="2">
    <source>
        <dbReference type="EMBL" id="MDQ1151811.1"/>
    </source>
</evidence>
<feature type="transmembrane region" description="Helical" evidence="1">
    <location>
        <begin position="20"/>
        <end position="36"/>
    </location>
</feature>
<reference evidence="2 3" key="1">
    <citation type="submission" date="2023-07" db="EMBL/GenBank/DDBJ databases">
        <title>Functional and genomic diversity of the sorghum phyllosphere microbiome.</title>
        <authorList>
            <person name="Shade A."/>
        </authorList>
    </citation>
    <scope>NUCLEOTIDE SEQUENCE [LARGE SCALE GENOMIC DNA]</scope>
    <source>
        <strain evidence="2 3">SORGH_AS_0892</strain>
    </source>
</reference>
<keyword evidence="1" id="KW-0812">Transmembrane</keyword>
<dbReference type="RefSeq" id="WP_307187242.1">
    <property type="nucleotide sequence ID" value="NZ_JAUTBA010000001.1"/>
</dbReference>
<evidence type="ECO:0008006" key="4">
    <source>
        <dbReference type="Google" id="ProtNLM"/>
    </source>
</evidence>
<keyword evidence="1" id="KW-1133">Transmembrane helix</keyword>
<evidence type="ECO:0000256" key="1">
    <source>
        <dbReference type="SAM" id="Phobius"/>
    </source>
</evidence>
<dbReference type="PROSITE" id="PS51257">
    <property type="entry name" value="PROKAR_LIPOPROTEIN"/>
    <property type="match status" value="1"/>
</dbReference>
<protein>
    <recommendedName>
        <fullName evidence="4">Lipoprotein</fullName>
    </recommendedName>
</protein>
<gene>
    <name evidence="2" type="ORF">QE382_003795</name>
</gene>
<organism evidence="2 3">
    <name type="scientific">Sphingobacterium zeae</name>
    <dbReference type="NCBI Taxonomy" id="1776859"/>
    <lineage>
        <taxon>Bacteria</taxon>
        <taxon>Pseudomonadati</taxon>
        <taxon>Bacteroidota</taxon>
        <taxon>Sphingobacteriia</taxon>
        <taxon>Sphingobacteriales</taxon>
        <taxon>Sphingobacteriaceae</taxon>
        <taxon>Sphingobacterium</taxon>
    </lineage>
</organism>
<sequence length="168" mass="19934">MSKNEWACDQEYVGMIKQKFQYYVFMLVFLMLGCYQDPKFDNTVMREFQQCKTNNGCVLDMDKAFDFNWDTVYYFSGKYSLDEINEILGFELRSYTDVGARFIFVCKGRDVYSYEWFPSPENLNEGVYLLTDLDFFKMDRHNAKFSIEKIDHKILLSILLLGMQGPNC</sequence>
<keyword evidence="3" id="KW-1185">Reference proteome</keyword>